<comment type="function">
    <text evidence="7">Component of the Mediator complex, a coactivator involved in the regulated transcription of nearly all RNA polymerase II-dependent genes. Mediator functions as a bridge to convey information from gene-specific regulatory proteins to the basal RNA polymerase II transcription machinery. Mediator is recruited to promoters by direct interactions with regulatory proteins and serves as a scaffold for the assembly of a functional preinitiation complex with RNA polymerase II and the general transcription factors.</text>
</comment>
<dbReference type="GO" id="GO:0016592">
    <property type="term" value="C:mediator complex"/>
    <property type="evidence" value="ECO:0007669"/>
    <property type="project" value="InterPro"/>
</dbReference>
<evidence type="ECO:0000313" key="11">
    <source>
        <dbReference type="Proteomes" id="UP001301958"/>
    </source>
</evidence>
<name>A0AAN7BUE2_9PEZI</name>
<evidence type="ECO:0000256" key="3">
    <source>
        <dbReference type="ARBA" id="ARBA00023015"/>
    </source>
</evidence>
<feature type="domain" description="Mediator complex subunit Med1" evidence="9">
    <location>
        <begin position="124"/>
        <end position="532"/>
    </location>
</feature>
<feature type="region of interest" description="Disordered" evidence="8">
    <location>
        <begin position="1"/>
        <end position="72"/>
    </location>
</feature>
<dbReference type="PANTHER" id="PTHR35041:SF4">
    <property type="entry name" value="MEDIATOR OF RNA POLYMERASE II TRANSCRIPTION SUBUNIT 1"/>
    <property type="match status" value="1"/>
</dbReference>
<evidence type="ECO:0000256" key="7">
    <source>
        <dbReference type="RuleBase" id="RU364059"/>
    </source>
</evidence>
<comment type="caution">
    <text evidence="10">The sequence shown here is derived from an EMBL/GenBank/DDBJ whole genome shotgun (WGS) entry which is preliminary data.</text>
</comment>
<comment type="subcellular location">
    <subcellularLocation>
        <location evidence="1 7">Nucleus</location>
    </subcellularLocation>
</comment>
<evidence type="ECO:0000256" key="6">
    <source>
        <dbReference type="ARBA" id="ARBA00023242"/>
    </source>
</evidence>
<evidence type="ECO:0000256" key="4">
    <source>
        <dbReference type="ARBA" id="ARBA00023159"/>
    </source>
</evidence>
<evidence type="ECO:0000256" key="1">
    <source>
        <dbReference type="ARBA" id="ARBA00004123"/>
    </source>
</evidence>
<reference evidence="10" key="1">
    <citation type="journal article" date="2023" name="Mol. Phylogenet. Evol.">
        <title>Genome-scale phylogeny and comparative genomics of the fungal order Sordariales.</title>
        <authorList>
            <person name="Hensen N."/>
            <person name="Bonometti L."/>
            <person name="Westerberg I."/>
            <person name="Brannstrom I.O."/>
            <person name="Guillou S."/>
            <person name="Cros-Aarteil S."/>
            <person name="Calhoun S."/>
            <person name="Haridas S."/>
            <person name="Kuo A."/>
            <person name="Mondo S."/>
            <person name="Pangilinan J."/>
            <person name="Riley R."/>
            <person name="LaButti K."/>
            <person name="Andreopoulos B."/>
            <person name="Lipzen A."/>
            <person name="Chen C."/>
            <person name="Yan M."/>
            <person name="Daum C."/>
            <person name="Ng V."/>
            <person name="Clum A."/>
            <person name="Steindorff A."/>
            <person name="Ohm R.A."/>
            <person name="Martin F."/>
            <person name="Silar P."/>
            <person name="Natvig D.O."/>
            <person name="Lalanne C."/>
            <person name="Gautier V."/>
            <person name="Ament-Velasquez S.L."/>
            <person name="Kruys A."/>
            <person name="Hutchinson M.I."/>
            <person name="Powell A.J."/>
            <person name="Barry K."/>
            <person name="Miller A.N."/>
            <person name="Grigoriev I.V."/>
            <person name="Debuchy R."/>
            <person name="Gladieux P."/>
            <person name="Hiltunen Thoren M."/>
            <person name="Johannesson H."/>
        </authorList>
    </citation>
    <scope>NUCLEOTIDE SEQUENCE</scope>
    <source>
        <strain evidence="10">CBS 990.96</strain>
    </source>
</reference>
<dbReference type="AlphaFoldDB" id="A0AAN7BUE2"/>
<comment type="similarity">
    <text evidence="2 7">Belongs to the Mediator complex subunit 1 family.</text>
</comment>
<keyword evidence="5 7" id="KW-0804">Transcription</keyword>
<evidence type="ECO:0000313" key="10">
    <source>
        <dbReference type="EMBL" id="KAK4229647.1"/>
    </source>
</evidence>
<dbReference type="Pfam" id="PF10744">
    <property type="entry name" value="Med1"/>
    <property type="match status" value="1"/>
</dbReference>
<dbReference type="InterPro" id="IPR019680">
    <property type="entry name" value="Mediator_Med1"/>
</dbReference>
<evidence type="ECO:0000259" key="9">
    <source>
        <dbReference type="Pfam" id="PF10744"/>
    </source>
</evidence>
<dbReference type="GO" id="GO:0045944">
    <property type="term" value="P:positive regulation of transcription by RNA polymerase II"/>
    <property type="evidence" value="ECO:0007669"/>
    <property type="project" value="UniProtKB-ARBA"/>
</dbReference>
<keyword evidence="4 7" id="KW-0010">Activator</keyword>
<keyword evidence="11" id="KW-1185">Reference proteome</keyword>
<evidence type="ECO:0000256" key="2">
    <source>
        <dbReference type="ARBA" id="ARBA00006210"/>
    </source>
</evidence>
<organism evidence="10 11">
    <name type="scientific">Podospora fimiseda</name>
    <dbReference type="NCBI Taxonomy" id="252190"/>
    <lineage>
        <taxon>Eukaryota</taxon>
        <taxon>Fungi</taxon>
        <taxon>Dikarya</taxon>
        <taxon>Ascomycota</taxon>
        <taxon>Pezizomycotina</taxon>
        <taxon>Sordariomycetes</taxon>
        <taxon>Sordariomycetidae</taxon>
        <taxon>Sordariales</taxon>
        <taxon>Podosporaceae</taxon>
        <taxon>Podospora</taxon>
    </lineage>
</organism>
<gene>
    <name evidence="10" type="ORF">QBC38DRAFT_98768</name>
</gene>
<keyword evidence="6 7" id="KW-0539">Nucleus</keyword>
<keyword evidence="3 7" id="KW-0805">Transcription regulation</keyword>
<reference evidence="10" key="2">
    <citation type="submission" date="2023-05" db="EMBL/GenBank/DDBJ databases">
        <authorList>
            <consortium name="Lawrence Berkeley National Laboratory"/>
            <person name="Steindorff A."/>
            <person name="Hensen N."/>
            <person name="Bonometti L."/>
            <person name="Westerberg I."/>
            <person name="Brannstrom I.O."/>
            <person name="Guillou S."/>
            <person name="Cros-Aarteil S."/>
            <person name="Calhoun S."/>
            <person name="Haridas S."/>
            <person name="Kuo A."/>
            <person name="Mondo S."/>
            <person name="Pangilinan J."/>
            <person name="Riley R."/>
            <person name="Labutti K."/>
            <person name="Andreopoulos B."/>
            <person name="Lipzen A."/>
            <person name="Chen C."/>
            <person name="Yanf M."/>
            <person name="Daum C."/>
            <person name="Ng V."/>
            <person name="Clum A."/>
            <person name="Ohm R."/>
            <person name="Martin F."/>
            <person name="Silar P."/>
            <person name="Natvig D."/>
            <person name="Lalanne C."/>
            <person name="Gautier V."/>
            <person name="Ament-Velasquez S.L."/>
            <person name="Kruys A."/>
            <person name="Hutchinson M.I."/>
            <person name="Powell A.J."/>
            <person name="Barry K."/>
            <person name="Miller A.N."/>
            <person name="Grigoriev I.V."/>
            <person name="Debuchy R."/>
            <person name="Gladieux P."/>
            <person name="Thoren M.H."/>
            <person name="Johannesson H."/>
        </authorList>
    </citation>
    <scope>NUCLEOTIDE SEQUENCE</scope>
    <source>
        <strain evidence="10">CBS 990.96</strain>
    </source>
</reference>
<dbReference type="PANTHER" id="PTHR35041">
    <property type="entry name" value="MEDIATOR OF RNA POLYMERASE II TRANSCRIPTION SUBUNIT 1"/>
    <property type="match status" value="1"/>
</dbReference>
<accession>A0AAN7BUE2</accession>
<evidence type="ECO:0000256" key="5">
    <source>
        <dbReference type="ARBA" id="ARBA00023163"/>
    </source>
</evidence>
<feature type="compositionally biased region" description="Polar residues" evidence="8">
    <location>
        <begin position="49"/>
        <end position="64"/>
    </location>
</feature>
<feature type="compositionally biased region" description="Polar residues" evidence="8">
    <location>
        <begin position="10"/>
        <end position="23"/>
    </location>
</feature>
<proteinExistence type="inferred from homology"/>
<evidence type="ECO:0000256" key="8">
    <source>
        <dbReference type="SAM" id="MobiDB-lite"/>
    </source>
</evidence>
<protein>
    <recommendedName>
        <fullName evidence="7">Mediator of RNA polymerase II transcription subunit 1</fullName>
    </recommendedName>
    <alternativeName>
        <fullName evidence="7">Mediator complex subunit 1</fullName>
    </alternativeName>
</protein>
<dbReference type="Proteomes" id="UP001301958">
    <property type="component" value="Unassembled WGS sequence"/>
</dbReference>
<dbReference type="GO" id="GO:0003712">
    <property type="term" value="F:transcription coregulator activity"/>
    <property type="evidence" value="ECO:0007669"/>
    <property type="project" value="InterPro"/>
</dbReference>
<dbReference type="EMBL" id="MU865306">
    <property type="protein sequence ID" value="KAK4229647.1"/>
    <property type="molecule type" value="Genomic_DNA"/>
</dbReference>
<sequence length="687" mass="75136">MATPTPMKHTLSQQGKTPSQSQHGAAATPPVSTPFSVAHAAFSPLGPRSSPQQVKKSPATSSTMAGHPSASAVNFDSPSASAALSAMQMGVGMDLGLSGLALARSTEDERAKRLDAIIGNIGQSQGLVSENGLERLAKRLGLDYFWDTGMSGPSTKKTLIVGGSALELVIEFNRDMVQTLTLGFPDSAEIVTKHAAEAGKILLEDLQLSENQSPLTKSLDRFATNFKRLAMLDKLSINPGLNLYEAVAGIFESLHRLYRWEYERVQEEPTLAAKGSSYIDSLVLCTRSGRPTMNARDRVGLSLDYWKEHRLQASGNQDAKIWGLLIDCAPMGEIGVGPVRVSTKWIGDDVVKVPLPGDLSGQLMIDWLDPEPTFLPGPSDPTKPDPMQSSSLLPGPRLPEAVFQATFDPPLHVSLFLWEQIRALGCGLSDSSAMASPVFYDCLVIPPESGKDTPRTEGRTVVCKKKVASVEPGREKLPTVYKNQINTLYIFDPAWGKTLTELTFSTPQHLISMQPYLRQYAFLSILLKNSFKQDDVLSPQQAPIPSNINGHPHPTKKNMRVLTNQDEYDGFMASKAAAAQEELDQLDSFKIDVTLVISPVPRLRVVFPFGENKTANVLLEIRENGYVHIESQNLLDETNLVATDGRQRRVEDIGELLSRFEDLGRWAEFLSSKWAVNSSRVQGMAEA</sequence>